<dbReference type="SUPFAM" id="SSF53335">
    <property type="entry name" value="S-adenosyl-L-methionine-dependent methyltransferases"/>
    <property type="match status" value="1"/>
</dbReference>
<dbReference type="InterPro" id="IPR002052">
    <property type="entry name" value="DNA_methylase_N6_adenine_CS"/>
</dbReference>
<dbReference type="PANTHER" id="PTHR14741:SF32">
    <property type="entry name" value="TRIMETHYLGUANOSINE SYNTHASE"/>
    <property type="match status" value="1"/>
</dbReference>
<organism evidence="9 10">
    <name type="scientific">Chrysophaeum taylorii</name>
    <dbReference type="NCBI Taxonomy" id="2483200"/>
    <lineage>
        <taxon>Eukaryota</taxon>
        <taxon>Sar</taxon>
        <taxon>Stramenopiles</taxon>
        <taxon>Ochrophyta</taxon>
        <taxon>Pelagophyceae</taxon>
        <taxon>Pelagomonadales</taxon>
        <taxon>Pelagomonadaceae</taxon>
        <taxon>Chrysophaeum</taxon>
    </lineage>
</organism>
<dbReference type="GO" id="GO:0003676">
    <property type="term" value="F:nucleic acid binding"/>
    <property type="evidence" value="ECO:0007669"/>
    <property type="project" value="InterPro"/>
</dbReference>
<evidence type="ECO:0000256" key="2">
    <source>
        <dbReference type="ARBA" id="ARBA00025783"/>
    </source>
</evidence>
<comment type="catalytic activity">
    <reaction evidence="4">
        <text>a 5'-end (N(7)-methyl 5'-triphosphoguanosine)-ribonucleoside in snoRNA + S-adenosyl-L-methionine = a 5'-end (N(2),N(7)-dimethyl 5'-triphosphoguanosine)-ribonucleoside in snoRNA + S-adenosyl-L-homocysteine + H(+)</text>
        <dbReference type="Rhea" id="RHEA:78475"/>
        <dbReference type="Rhea" id="RHEA-COMP:19086"/>
        <dbReference type="Rhea" id="RHEA-COMP:19088"/>
        <dbReference type="ChEBI" id="CHEBI:15378"/>
        <dbReference type="ChEBI" id="CHEBI:57856"/>
        <dbReference type="ChEBI" id="CHEBI:59789"/>
        <dbReference type="ChEBI" id="CHEBI:156461"/>
        <dbReference type="ChEBI" id="CHEBI:172880"/>
    </reaction>
    <physiologicalReaction direction="left-to-right" evidence="4">
        <dbReference type="Rhea" id="RHEA:78476"/>
    </physiologicalReaction>
</comment>
<reference evidence="9" key="1">
    <citation type="submission" date="2023-01" db="EMBL/GenBank/DDBJ databases">
        <title>Metagenome sequencing of chrysophaentin producing Chrysophaeum taylorii.</title>
        <authorList>
            <person name="Davison J."/>
            <person name="Bewley C."/>
        </authorList>
    </citation>
    <scope>NUCLEOTIDE SEQUENCE</scope>
    <source>
        <strain evidence="9">NIES-1699</strain>
    </source>
</reference>
<keyword evidence="8" id="KW-0732">Signal</keyword>
<comment type="catalytic activity">
    <reaction evidence="6">
        <text>a 5'-end (N(7)-methyl 5'-triphosphoguanosine)-ribonucleoside in snRNA + S-adenosyl-L-methionine = a 5'-end (N(2),N(7)-dimethyl 5'-triphosphoguanosine)-ribonucleoside in snRNA + S-adenosyl-L-homocysteine + H(+)</text>
        <dbReference type="Rhea" id="RHEA:78471"/>
        <dbReference type="Rhea" id="RHEA-COMP:19085"/>
        <dbReference type="Rhea" id="RHEA-COMP:19087"/>
        <dbReference type="ChEBI" id="CHEBI:15378"/>
        <dbReference type="ChEBI" id="CHEBI:57856"/>
        <dbReference type="ChEBI" id="CHEBI:59789"/>
        <dbReference type="ChEBI" id="CHEBI:156461"/>
        <dbReference type="ChEBI" id="CHEBI:172880"/>
    </reaction>
    <physiologicalReaction direction="left-to-right" evidence="6">
        <dbReference type="Rhea" id="RHEA:78472"/>
    </physiologicalReaction>
</comment>
<dbReference type="Gene3D" id="1.25.40.10">
    <property type="entry name" value="Tetratricopeptide repeat domain"/>
    <property type="match status" value="1"/>
</dbReference>
<evidence type="ECO:0000256" key="6">
    <source>
        <dbReference type="ARBA" id="ARBA00049075"/>
    </source>
</evidence>
<dbReference type="Pfam" id="PF09445">
    <property type="entry name" value="Methyltransf_15"/>
    <property type="match status" value="1"/>
</dbReference>
<feature type="signal peptide" evidence="8">
    <location>
        <begin position="1"/>
        <end position="16"/>
    </location>
</feature>
<evidence type="ECO:0000256" key="3">
    <source>
        <dbReference type="ARBA" id="ARBA00047418"/>
    </source>
</evidence>
<dbReference type="SUPFAM" id="SSF48452">
    <property type="entry name" value="TPR-like"/>
    <property type="match status" value="1"/>
</dbReference>
<evidence type="ECO:0000256" key="5">
    <source>
        <dbReference type="ARBA" id="ARBA00048763"/>
    </source>
</evidence>
<dbReference type="InterPro" id="IPR019012">
    <property type="entry name" value="RNA_cap_Gua-N2-MeTrfase"/>
</dbReference>
<comment type="similarity">
    <text evidence="2">Belongs to the methyltransferase superfamily. Trimethylguanosine synthase family.</text>
</comment>
<dbReference type="InterPro" id="IPR011990">
    <property type="entry name" value="TPR-like_helical_dom_sf"/>
</dbReference>
<evidence type="ECO:0000313" key="10">
    <source>
        <dbReference type="Proteomes" id="UP001230188"/>
    </source>
</evidence>
<dbReference type="Proteomes" id="UP001230188">
    <property type="component" value="Unassembled WGS sequence"/>
</dbReference>
<name>A0AAD7XJ94_9STRA</name>
<evidence type="ECO:0000313" key="9">
    <source>
        <dbReference type="EMBL" id="KAJ8604119.1"/>
    </source>
</evidence>
<evidence type="ECO:0000256" key="8">
    <source>
        <dbReference type="SAM" id="SignalP"/>
    </source>
</evidence>
<evidence type="ECO:0000256" key="7">
    <source>
        <dbReference type="ARBA" id="ARBA00049790"/>
    </source>
</evidence>
<dbReference type="InterPro" id="IPR029063">
    <property type="entry name" value="SAM-dependent_MTases_sf"/>
</dbReference>
<accession>A0AAD7XJ94</accession>
<evidence type="ECO:0000256" key="1">
    <source>
        <dbReference type="ARBA" id="ARBA00018517"/>
    </source>
</evidence>
<keyword evidence="10" id="KW-1185">Reference proteome</keyword>
<comment type="caution">
    <text evidence="9">The sequence shown here is derived from an EMBL/GenBank/DDBJ whole genome shotgun (WGS) entry which is preliminary data.</text>
</comment>
<sequence>MLVALLVITSLQTTMSLQQQQGITWKSWLRAGVLGVLVGLPIDQAVANVPSPQAIELVQRALEAAGNDLRSRETEELLSASIDEWQRSSLPADELAGLLKLRSDALLSQGRPEAALRDLDQELALLNTDADPAERPRAYLSRARLRFARGEYDLALADGLASLADDDALTAIERQNPYTHELVAKSASFIGRYELAAEQFGEAERAHATVGDGLRAANAAADRALALCGAGDCERESRRVFLLKNRPTSNNPEDIPLLQELSRKDAELHLAFAARLHQSDREDAVAAWATGSLRLRAYVDDAKRRLVDDDGADLQDGVTLKQGARALAAIASGLDPQNPYVTRRAGQEFLWYEFNGKAGDVLPPPTRDGDVAARRRRIGADRANDPKLAVVDAKLTSDNFGDLRWLQANRLDWSPSLREAAVDFFRSGAAPRALDISDFPFFVLPEDGARAEVASRLGEALADFVQPQAREVASRLAAVKKRLGFARHEGPFAVRVDDQSLWPTLRERCEARVVGERRREKVGRGWFLAKSSSETWAVGGFGSQRDLERAADLAVAEAKRRLAAGEAYFVVCVTPTLDDKRRHLFPSLPVGLRAKLELDAEAEYSVSDEKSARRVATLAASLSTSEESVIIDATACVGGNAFQFASVFSRVVAIEIDDARCGMLRFNVDLLGLTNVDVLKGDCVACLPDCLRRHPGALVFVDPPWGGRGYRSRDLVDFRLANDATLVDVADLCATHAATHLLFKLPTAYDASDLAAKYRIDAHSISKKVKLVVCHLEALLDAVA</sequence>
<comment type="catalytic activity">
    <reaction evidence="3">
        <text>a 5'-end (N(2),N(7)-dimethyl 5'-triphosphoguanosine)-ribonucleoside in snoRNA + S-adenosyl-L-methionine = a 5'-end (N(2),N(2),N(7)-trimethyl 5'-triphosphoguanosine)-ribonucleoside in snoRNA + S-adenosyl-L-homocysteine + H(+)</text>
        <dbReference type="Rhea" id="RHEA:78507"/>
        <dbReference type="Rhea" id="RHEA-COMP:19088"/>
        <dbReference type="Rhea" id="RHEA-COMP:19090"/>
        <dbReference type="ChEBI" id="CHEBI:15378"/>
        <dbReference type="ChEBI" id="CHEBI:57856"/>
        <dbReference type="ChEBI" id="CHEBI:59789"/>
        <dbReference type="ChEBI" id="CHEBI:167623"/>
        <dbReference type="ChEBI" id="CHEBI:172880"/>
    </reaction>
    <physiologicalReaction direction="left-to-right" evidence="3">
        <dbReference type="Rhea" id="RHEA:78508"/>
    </physiologicalReaction>
</comment>
<dbReference type="GO" id="GO:0071164">
    <property type="term" value="F:RNA cap trimethylguanosine synthase activity"/>
    <property type="evidence" value="ECO:0007669"/>
    <property type="project" value="TreeGrafter"/>
</dbReference>
<dbReference type="GO" id="GO:0005634">
    <property type="term" value="C:nucleus"/>
    <property type="evidence" value="ECO:0007669"/>
    <property type="project" value="TreeGrafter"/>
</dbReference>
<feature type="chain" id="PRO_5041984454" description="Trimethylguanosine synthase" evidence="8">
    <location>
        <begin position="17"/>
        <end position="784"/>
    </location>
</feature>
<dbReference type="AlphaFoldDB" id="A0AAD7XJ94"/>
<gene>
    <name evidence="9" type="ORF">CTAYLR_001790</name>
</gene>
<comment type="catalytic activity">
    <reaction evidence="5">
        <text>a 5'-end (N(2),N(7)-dimethyl 5'-triphosphoguanosine)-ribonucleoside in snRNA + S-adenosyl-L-methionine = a 5'-end (N(2),N(2),N(7)-trimethyl 5'-triphosphoguanosine)-ribonucleoside in snRNA + S-adenosyl-L-homocysteine + H(+)</text>
        <dbReference type="Rhea" id="RHEA:78479"/>
        <dbReference type="Rhea" id="RHEA-COMP:19087"/>
        <dbReference type="Rhea" id="RHEA-COMP:19089"/>
        <dbReference type="ChEBI" id="CHEBI:15378"/>
        <dbReference type="ChEBI" id="CHEBI:57856"/>
        <dbReference type="ChEBI" id="CHEBI:59789"/>
        <dbReference type="ChEBI" id="CHEBI:167623"/>
        <dbReference type="ChEBI" id="CHEBI:172880"/>
    </reaction>
    <physiologicalReaction direction="left-to-right" evidence="5">
        <dbReference type="Rhea" id="RHEA:78480"/>
    </physiologicalReaction>
</comment>
<dbReference type="PROSITE" id="PS00092">
    <property type="entry name" value="N6_MTASE"/>
    <property type="match status" value="1"/>
</dbReference>
<protein>
    <recommendedName>
        <fullName evidence="1">Trimethylguanosine synthase</fullName>
    </recommendedName>
    <alternativeName>
        <fullName evidence="7">Cap-specific guanine-N(2) methyltransferase</fullName>
    </alternativeName>
</protein>
<dbReference type="EMBL" id="JAQMWT010000340">
    <property type="protein sequence ID" value="KAJ8604119.1"/>
    <property type="molecule type" value="Genomic_DNA"/>
</dbReference>
<proteinExistence type="inferred from homology"/>
<dbReference type="Gene3D" id="3.40.50.150">
    <property type="entry name" value="Vaccinia Virus protein VP39"/>
    <property type="match status" value="1"/>
</dbReference>
<evidence type="ECO:0000256" key="4">
    <source>
        <dbReference type="ARBA" id="ARBA00048740"/>
    </source>
</evidence>
<dbReference type="PANTHER" id="PTHR14741">
    <property type="entry name" value="S-ADENOSYLMETHIONINE-DEPENDENT METHYLTRANSFERASE RELATED"/>
    <property type="match status" value="1"/>
</dbReference>